<organism evidence="3 4">
    <name type="scientific">Candidatus Mediterraneibacter caccavium</name>
    <dbReference type="NCBI Taxonomy" id="2838661"/>
    <lineage>
        <taxon>Bacteria</taxon>
        <taxon>Bacillati</taxon>
        <taxon>Bacillota</taxon>
        <taxon>Clostridia</taxon>
        <taxon>Lachnospirales</taxon>
        <taxon>Lachnospiraceae</taxon>
        <taxon>Mediterraneibacter</taxon>
    </lineage>
</organism>
<reference evidence="3" key="2">
    <citation type="submission" date="2021-04" db="EMBL/GenBank/DDBJ databases">
        <authorList>
            <person name="Gilroy R."/>
        </authorList>
    </citation>
    <scope>NUCLEOTIDE SEQUENCE</scope>
    <source>
        <strain evidence="3">ChiSjej5B23-15282</strain>
    </source>
</reference>
<dbReference type="GO" id="GO:0005975">
    <property type="term" value="P:carbohydrate metabolic process"/>
    <property type="evidence" value="ECO:0007669"/>
    <property type="project" value="InterPro"/>
</dbReference>
<evidence type="ECO:0000313" key="4">
    <source>
        <dbReference type="Proteomes" id="UP000824243"/>
    </source>
</evidence>
<reference evidence="3" key="1">
    <citation type="journal article" date="2021" name="PeerJ">
        <title>Extensive microbial diversity within the chicken gut microbiome revealed by metagenomics and culture.</title>
        <authorList>
            <person name="Gilroy R."/>
            <person name="Ravi A."/>
            <person name="Getino M."/>
            <person name="Pursley I."/>
            <person name="Horton D.L."/>
            <person name="Alikhan N.F."/>
            <person name="Baker D."/>
            <person name="Gharbi K."/>
            <person name="Hall N."/>
            <person name="Watson M."/>
            <person name="Adriaenssens E.M."/>
            <person name="Foster-Nyarko E."/>
            <person name="Jarju S."/>
            <person name="Secka A."/>
            <person name="Antonio M."/>
            <person name="Oren A."/>
            <person name="Chaudhuri R.R."/>
            <person name="La Ragione R."/>
            <person name="Hildebrand F."/>
            <person name="Pallen M.J."/>
        </authorList>
    </citation>
    <scope>NUCLEOTIDE SEQUENCE</scope>
    <source>
        <strain evidence="3">ChiSjej5B23-15282</strain>
    </source>
</reference>
<dbReference type="InterPro" id="IPR011071">
    <property type="entry name" value="Lyase_8-like_C"/>
</dbReference>
<comment type="caution">
    <text evidence="3">The sequence shown here is derived from an EMBL/GenBank/DDBJ whole genome shotgun (WGS) entry which is preliminary data.</text>
</comment>
<dbReference type="AlphaFoldDB" id="A0A9D2ASW3"/>
<protein>
    <submittedName>
        <fullName evidence="3">FIVAR domain-containing protein</fullName>
    </submittedName>
</protein>
<evidence type="ECO:0000259" key="2">
    <source>
        <dbReference type="Pfam" id="PF08307"/>
    </source>
</evidence>
<feature type="domain" description="Glycosyl hydrolase family 98 C-terminal" evidence="2">
    <location>
        <begin position="2"/>
        <end position="66"/>
    </location>
</feature>
<proteinExistence type="predicted"/>
<dbReference type="EMBL" id="DXFA01000115">
    <property type="protein sequence ID" value="HIX48670.1"/>
    <property type="molecule type" value="Genomic_DNA"/>
</dbReference>
<dbReference type="Gene3D" id="2.60.220.10">
    <property type="entry name" value="Polysaccharide lyase family 8-like, C-terminal"/>
    <property type="match status" value="1"/>
</dbReference>
<accession>A0A9D2ASW3</accession>
<dbReference type="Gene3D" id="1.20.1270.90">
    <property type="entry name" value="AF1782-like"/>
    <property type="match status" value="1"/>
</dbReference>
<evidence type="ECO:0000256" key="1">
    <source>
        <dbReference type="SAM" id="MobiDB-lite"/>
    </source>
</evidence>
<name>A0A9D2ASW3_9FIRM</name>
<dbReference type="GO" id="GO:0003824">
    <property type="term" value="F:catalytic activity"/>
    <property type="evidence" value="ECO:0007669"/>
    <property type="project" value="UniProtKB-ARBA"/>
</dbReference>
<feature type="region of interest" description="Disordered" evidence="1">
    <location>
        <begin position="141"/>
        <end position="179"/>
    </location>
</feature>
<evidence type="ECO:0000313" key="3">
    <source>
        <dbReference type="EMBL" id="HIX48670.1"/>
    </source>
</evidence>
<dbReference type="Proteomes" id="UP000824243">
    <property type="component" value="Unassembled WGS sequence"/>
</dbReference>
<gene>
    <name evidence="3" type="ORF">H9981_06625</name>
</gene>
<dbReference type="Pfam" id="PF07554">
    <property type="entry name" value="FIVAR"/>
    <property type="match status" value="1"/>
</dbReference>
<sequence>IPNPDDDEFRTTTFVVSGVEKAPTIEVIRGLDDQYVKPSVEFDPAENTATVILESNGYVDFVICTEDEKEPEPSVDKAELKELIGKVESMDLSKYTEKSSAAVRNALEAAKTVMDSASATQKDVDDALALLQESIDKLEEAAVKPDAYEDDKDGNSGSNNGSDPDAGKNTGRETDANALNTGDNTDFSIWFILAVMSSMAVMTIRRKSST</sequence>
<dbReference type="Pfam" id="PF08307">
    <property type="entry name" value="Glyco_hydro_98C"/>
    <property type="match status" value="1"/>
</dbReference>
<feature type="non-terminal residue" evidence="3">
    <location>
        <position position="1"/>
    </location>
</feature>
<dbReference type="InterPro" id="IPR013190">
    <property type="entry name" value="GH98_C"/>
</dbReference>